<evidence type="ECO:0000313" key="2">
    <source>
        <dbReference type="Ensembl" id="ENSSSUP00005010432.1"/>
    </source>
</evidence>
<protein>
    <submittedName>
        <fullName evidence="2">Uncharacterized protein</fullName>
    </submittedName>
</protein>
<reference evidence="2" key="3">
    <citation type="submission" date="2025-09" db="UniProtKB">
        <authorList>
            <consortium name="Ensembl"/>
        </authorList>
    </citation>
    <scope>IDENTIFICATION</scope>
</reference>
<reference evidence="2" key="2">
    <citation type="submission" date="2025-08" db="UniProtKB">
        <authorList>
            <consortium name="Ensembl"/>
        </authorList>
    </citation>
    <scope>IDENTIFICATION</scope>
</reference>
<keyword evidence="3" id="KW-1185">Reference proteome</keyword>
<reference evidence="2 3" key="1">
    <citation type="submission" date="2019-05" db="EMBL/GenBank/DDBJ databases">
        <title>A Chromosome-scale Meerkat (S. suricatta) Genome Assembly.</title>
        <authorList>
            <person name="Dudchenko O."/>
            <person name="Lieberman Aiden E."/>
            <person name="Tung J."/>
            <person name="Barreiro L.B."/>
            <person name="Clutton-Brock T.H."/>
        </authorList>
    </citation>
    <scope>NUCLEOTIDE SEQUENCE [LARGE SCALE GENOMIC DNA]</scope>
</reference>
<dbReference type="Ensembl" id="ENSSSUT00005011971.1">
    <property type="protein sequence ID" value="ENSSSUP00005010432.1"/>
    <property type="gene ID" value="ENSSSUG00005006708.1"/>
</dbReference>
<dbReference type="AlphaFoldDB" id="A0A673TAS8"/>
<dbReference type="Proteomes" id="UP000472268">
    <property type="component" value="Chromosome 3"/>
</dbReference>
<organism evidence="2 3">
    <name type="scientific">Suricata suricatta</name>
    <name type="common">Meerkat</name>
    <dbReference type="NCBI Taxonomy" id="37032"/>
    <lineage>
        <taxon>Eukaryota</taxon>
        <taxon>Metazoa</taxon>
        <taxon>Chordata</taxon>
        <taxon>Craniata</taxon>
        <taxon>Vertebrata</taxon>
        <taxon>Euteleostomi</taxon>
        <taxon>Mammalia</taxon>
        <taxon>Eutheria</taxon>
        <taxon>Laurasiatheria</taxon>
        <taxon>Carnivora</taxon>
        <taxon>Feliformia</taxon>
        <taxon>Herpestidae</taxon>
        <taxon>Suricata</taxon>
    </lineage>
</organism>
<evidence type="ECO:0000313" key="3">
    <source>
        <dbReference type="Proteomes" id="UP000472268"/>
    </source>
</evidence>
<evidence type="ECO:0000256" key="1">
    <source>
        <dbReference type="SAM" id="MobiDB-lite"/>
    </source>
</evidence>
<proteinExistence type="predicted"/>
<dbReference type="OMA" id="AGKCGVH"/>
<name>A0A673TAS8_SURSU</name>
<accession>A0A673TAS8</accession>
<sequence length="95" mass="10251">TAPSPREAQCAPGAESALLHRDSFGGRARPSILSTEGYRKWPDHQPDARGVCGIRDLTRSLVHSFAHSFIGSFLELASRAGKCGVHSSPHSDKQK</sequence>
<feature type="region of interest" description="Disordered" evidence="1">
    <location>
        <begin position="1"/>
        <end position="30"/>
    </location>
</feature>